<feature type="transmembrane region" description="Helical" evidence="9">
    <location>
        <begin position="464"/>
        <end position="486"/>
    </location>
</feature>
<feature type="transmembrane region" description="Helical" evidence="9">
    <location>
        <begin position="1080"/>
        <end position="1101"/>
    </location>
</feature>
<dbReference type="EMBL" id="KV907495">
    <property type="protein sequence ID" value="OOF99159.1"/>
    <property type="molecule type" value="Genomic_DNA"/>
</dbReference>
<keyword evidence="3 9" id="KW-0812">Transmembrane</keyword>
<dbReference type="InterPro" id="IPR003593">
    <property type="entry name" value="AAA+_ATPase"/>
</dbReference>
<evidence type="ECO:0000259" key="10">
    <source>
        <dbReference type="PROSITE" id="PS50893"/>
    </source>
</evidence>
<dbReference type="OrthoDB" id="4139357at2759"/>
<dbReference type="CDD" id="cd03250">
    <property type="entry name" value="ABCC_MRP_domain1"/>
    <property type="match status" value="1"/>
</dbReference>
<evidence type="ECO:0000256" key="5">
    <source>
        <dbReference type="ARBA" id="ARBA00022840"/>
    </source>
</evidence>
<dbReference type="Proteomes" id="UP000188318">
    <property type="component" value="Unassembled WGS sequence"/>
</dbReference>
<feature type="transmembrane region" description="Helical" evidence="9">
    <location>
        <begin position="134"/>
        <end position="151"/>
    </location>
</feature>
<dbReference type="GO" id="GO:0016887">
    <property type="term" value="F:ATP hydrolysis activity"/>
    <property type="evidence" value="ECO:0007669"/>
    <property type="project" value="InterPro"/>
</dbReference>
<feature type="transmembrane region" description="Helical" evidence="9">
    <location>
        <begin position="12"/>
        <end position="30"/>
    </location>
</feature>
<comment type="subcellular location">
    <subcellularLocation>
        <location evidence="1">Membrane</location>
        <topology evidence="1">Multi-pass membrane protein</topology>
    </subcellularLocation>
</comment>
<dbReference type="Pfam" id="PF00005">
    <property type="entry name" value="ABC_tran"/>
    <property type="match status" value="2"/>
</dbReference>
<feature type="transmembrane region" description="Helical" evidence="9">
    <location>
        <begin position="73"/>
        <end position="94"/>
    </location>
</feature>
<dbReference type="STRING" id="602072.A0A1R3RXE0"/>
<dbReference type="PROSITE" id="PS50893">
    <property type="entry name" value="ABC_TRANSPORTER_2"/>
    <property type="match status" value="2"/>
</dbReference>
<keyword evidence="13" id="KW-1185">Reference proteome</keyword>
<dbReference type="FunFam" id="3.40.50.300:FF:000838">
    <property type="entry name" value="ABC multidrug transporter (Eurofung)"/>
    <property type="match status" value="1"/>
</dbReference>
<evidence type="ECO:0000313" key="12">
    <source>
        <dbReference type="EMBL" id="OOF99159.1"/>
    </source>
</evidence>
<feature type="transmembrane region" description="Helical" evidence="9">
    <location>
        <begin position="894"/>
        <end position="920"/>
    </location>
</feature>
<dbReference type="InterPro" id="IPR027417">
    <property type="entry name" value="P-loop_NTPase"/>
</dbReference>
<feature type="transmembrane region" description="Helical" evidence="9">
    <location>
        <begin position="50"/>
        <end position="67"/>
    </location>
</feature>
<dbReference type="InterPro" id="IPR017871">
    <property type="entry name" value="ABC_transporter-like_CS"/>
</dbReference>
<dbReference type="PANTHER" id="PTHR24223:SF345">
    <property type="entry name" value="ABC MULTIDRUG TRANSPORTER (EUROFUNG)"/>
    <property type="match status" value="1"/>
</dbReference>
<keyword evidence="5" id="KW-0067">ATP-binding</keyword>
<dbReference type="PROSITE" id="PS50929">
    <property type="entry name" value="ABC_TM1F"/>
    <property type="match status" value="2"/>
</dbReference>
<gene>
    <name evidence="12" type="ORF">ASPCADRAFT_204819</name>
</gene>
<evidence type="ECO:0000256" key="8">
    <source>
        <dbReference type="SAM" id="MobiDB-lite"/>
    </source>
</evidence>
<proteinExistence type="predicted"/>
<dbReference type="CDD" id="cd18580">
    <property type="entry name" value="ABC_6TM_ABCC_D2"/>
    <property type="match status" value="1"/>
</dbReference>
<dbReference type="GO" id="GO:0005524">
    <property type="term" value="F:ATP binding"/>
    <property type="evidence" value="ECO:0007669"/>
    <property type="project" value="UniProtKB-KW"/>
</dbReference>
<dbReference type="InterPro" id="IPR044726">
    <property type="entry name" value="ABCC_6TM_D2"/>
</dbReference>
<evidence type="ECO:0000313" key="13">
    <source>
        <dbReference type="Proteomes" id="UP000188318"/>
    </source>
</evidence>
<evidence type="ECO:0008006" key="14">
    <source>
        <dbReference type="Google" id="ProtNLM"/>
    </source>
</evidence>
<reference evidence="13" key="1">
    <citation type="journal article" date="2017" name="Genome Biol.">
        <title>Comparative genomics reveals high biological diversity and specific adaptations in the industrially and medically important fungal genus Aspergillus.</title>
        <authorList>
            <person name="de Vries R.P."/>
            <person name="Riley R."/>
            <person name="Wiebenga A."/>
            <person name="Aguilar-Osorio G."/>
            <person name="Amillis S."/>
            <person name="Uchima C.A."/>
            <person name="Anderluh G."/>
            <person name="Asadollahi M."/>
            <person name="Askin M."/>
            <person name="Barry K."/>
            <person name="Battaglia E."/>
            <person name="Bayram O."/>
            <person name="Benocci T."/>
            <person name="Braus-Stromeyer S.A."/>
            <person name="Caldana C."/>
            <person name="Canovas D."/>
            <person name="Cerqueira G.C."/>
            <person name="Chen F."/>
            <person name="Chen W."/>
            <person name="Choi C."/>
            <person name="Clum A."/>
            <person name="Dos Santos R.A."/>
            <person name="Damasio A.R."/>
            <person name="Diallinas G."/>
            <person name="Emri T."/>
            <person name="Fekete E."/>
            <person name="Flipphi M."/>
            <person name="Freyberg S."/>
            <person name="Gallo A."/>
            <person name="Gournas C."/>
            <person name="Habgood R."/>
            <person name="Hainaut M."/>
            <person name="Harispe M.L."/>
            <person name="Henrissat B."/>
            <person name="Hilden K.S."/>
            <person name="Hope R."/>
            <person name="Hossain A."/>
            <person name="Karabika E."/>
            <person name="Karaffa L."/>
            <person name="Karanyi Z."/>
            <person name="Krasevec N."/>
            <person name="Kuo A."/>
            <person name="Kusch H."/>
            <person name="LaButti K."/>
            <person name="Lagendijk E.L."/>
            <person name="Lapidus A."/>
            <person name="Levasseur A."/>
            <person name="Lindquist E."/>
            <person name="Lipzen A."/>
            <person name="Logrieco A.F."/>
            <person name="MacCabe A."/>
            <person name="Maekelae M.R."/>
            <person name="Malavazi I."/>
            <person name="Melin P."/>
            <person name="Meyer V."/>
            <person name="Mielnichuk N."/>
            <person name="Miskei M."/>
            <person name="Molnar A.P."/>
            <person name="Mule G."/>
            <person name="Ngan C.Y."/>
            <person name="Orejas M."/>
            <person name="Orosz E."/>
            <person name="Ouedraogo J.P."/>
            <person name="Overkamp K.M."/>
            <person name="Park H.-S."/>
            <person name="Perrone G."/>
            <person name="Piumi F."/>
            <person name="Punt P.J."/>
            <person name="Ram A.F."/>
            <person name="Ramon A."/>
            <person name="Rauscher S."/>
            <person name="Record E."/>
            <person name="Riano-Pachon D.M."/>
            <person name="Robert V."/>
            <person name="Roehrig J."/>
            <person name="Ruller R."/>
            <person name="Salamov A."/>
            <person name="Salih N.S."/>
            <person name="Samson R.A."/>
            <person name="Sandor E."/>
            <person name="Sanguinetti M."/>
            <person name="Schuetze T."/>
            <person name="Sepcic K."/>
            <person name="Shelest E."/>
            <person name="Sherlock G."/>
            <person name="Sophianopoulou V."/>
            <person name="Squina F.M."/>
            <person name="Sun H."/>
            <person name="Susca A."/>
            <person name="Todd R.B."/>
            <person name="Tsang A."/>
            <person name="Unkles S.E."/>
            <person name="van de Wiele N."/>
            <person name="van Rossen-Uffink D."/>
            <person name="Oliveira J.V."/>
            <person name="Vesth T.C."/>
            <person name="Visser J."/>
            <person name="Yu J.-H."/>
            <person name="Zhou M."/>
            <person name="Andersen M.R."/>
            <person name="Archer D.B."/>
            <person name="Baker S.E."/>
            <person name="Benoit I."/>
            <person name="Brakhage A.A."/>
            <person name="Braus G.H."/>
            <person name="Fischer R."/>
            <person name="Frisvad J.C."/>
            <person name="Goldman G.H."/>
            <person name="Houbraken J."/>
            <person name="Oakley B."/>
            <person name="Pocsi I."/>
            <person name="Scazzocchio C."/>
            <person name="Seiboth B."/>
            <person name="vanKuyk P.A."/>
            <person name="Wortman J."/>
            <person name="Dyer P.S."/>
            <person name="Grigoriev I.V."/>
        </authorList>
    </citation>
    <scope>NUCLEOTIDE SEQUENCE [LARGE SCALE GENOMIC DNA]</scope>
    <source>
        <strain evidence="13">ITEM 5010</strain>
    </source>
</reference>
<dbReference type="PROSITE" id="PS00211">
    <property type="entry name" value="ABC_TRANSPORTER_1"/>
    <property type="match status" value="2"/>
</dbReference>
<feature type="transmembrane region" description="Helical" evidence="9">
    <location>
        <begin position="284"/>
        <end position="304"/>
    </location>
</feature>
<dbReference type="PANTHER" id="PTHR24223">
    <property type="entry name" value="ATP-BINDING CASSETTE SUB-FAMILY C"/>
    <property type="match status" value="1"/>
</dbReference>
<dbReference type="VEuPathDB" id="FungiDB:ASPCADRAFT_204819"/>
<dbReference type="Gene3D" id="1.20.1560.10">
    <property type="entry name" value="ABC transporter type 1, transmembrane domain"/>
    <property type="match status" value="2"/>
</dbReference>
<accession>A0A1R3RXE0</accession>
<organism evidence="12 13">
    <name type="scientific">Aspergillus carbonarius (strain ITEM 5010)</name>
    <dbReference type="NCBI Taxonomy" id="602072"/>
    <lineage>
        <taxon>Eukaryota</taxon>
        <taxon>Fungi</taxon>
        <taxon>Dikarya</taxon>
        <taxon>Ascomycota</taxon>
        <taxon>Pezizomycotina</taxon>
        <taxon>Eurotiomycetes</taxon>
        <taxon>Eurotiomycetidae</taxon>
        <taxon>Eurotiales</taxon>
        <taxon>Aspergillaceae</taxon>
        <taxon>Aspergillus</taxon>
        <taxon>Aspergillus subgen. Circumdati</taxon>
    </lineage>
</organism>
<dbReference type="GO" id="GO:0016020">
    <property type="term" value="C:membrane"/>
    <property type="evidence" value="ECO:0007669"/>
    <property type="project" value="UniProtKB-SubCell"/>
</dbReference>
<feature type="domain" description="ABC transporter" evidence="10">
    <location>
        <begin position="577"/>
        <end position="806"/>
    </location>
</feature>
<keyword evidence="7 9" id="KW-0472">Membrane</keyword>
<feature type="transmembrane region" description="Helical" evidence="9">
    <location>
        <begin position="367"/>
        <end position="391"/>
    </location>
</feature>
<protein>
    <recommendedName>
        <fullName evidence="14">ABC transporter</fullName>
    </recommendedName>
</protein>
<name>A0A1R3RXE0_ASPC5</name>
<feature type="transmembrane region" description="Helical" evidence="9">
    <location>
        <begin position="859"/>
        <end position="882"/>
    </location>
</feature>
<dbReference type="InterPro" id="IPR036640">
    <property type="entry name" value="ABC1_TM_sf"/>
</dbReference>
<evidence type="ECO:0000256" key="7">
    <source>
        <dbReference type="ARBA" id="ARBA00023136"/>
    </source>
</evidence>
<feature type="transmembrane region" description="Helical" evidence="9">
    <location>
        <begin position="1000"/>
        <end position="1018"/>
    </location>
</feature>
<feature type="region of interest" description="Disordered" evidence="8">
    <location>
        <begin position="811"/>
        <end position="836"/>
    </location>
</feature>
<dbReference type="Pfam" id="PF00664">
    <property type="entry name" value="ABC_membrane"/>
    <property type="match status" value="2"/>
</dbReference>
<feature type="transmembrane region" description="Helical" evidence="9">
    <location>
        <begin position="973"/>
        <end position="994"/>
    </location>
</feature>
<evidence type="ECO:0000256" key="2">
    <source>
        <dbReference type="ARBA" id="ARBA00022448"/>
    </source>
</evidence>
<keyword evidence="6 9" id="KW-1133">Transmembrane helix</keyword>
<evidence type="ECO:0000256" key="1">
    <source>
        <dbReference type="ARBA" id="ARBA00004141"/>
    </source>
</evidence>
<dbReference type="Gene3D" id="3.40.50.300">
    <property type="entry name" value="P-loop containing nucleotide triphosphate hydrolases"/>
    <property type="match status" value="2"/>
</dbReference>
<dbReference type="InterPro" id="IPR050173">
    <property type="entry name" value="ABC_transporter_C-like"/>
</dbReference>
<dbReference type="InterPro" id="IPR003439">
    <property type="entry name" value="ABC_transporter-like_ATP-bd"/>
</dbReference>
<evidence type="ECO:0000256" key="3">
    <source>
        <dbReference type="ARBA" id="ARBA00022692"/>
    </source>
</evidence>
<sequence>MGWDLTSPLSPAWVIGPSTLFIFSTVWRCIRLRREPVKVTPNYRGLWKVLLALVLAGLHLVVLISLIPAHNPIVIAASAVSFTASLLVPVLSFLEHGRSVSPSATLNIYLLVVLVLDLVRLAWVYIIINEVSSSWRLAIPVVTFVLLILEAHDKRAILREPWQDVSLEETTSVLSKAFLWWIVPLLQKGNKQILILDDLFSMHSELSSQSLRDRMLGYWGTRSNPNGKYSLLLATIKSTFWQNAKVLPSLSLLLIFQYAQPLFISRMITFVTAPLSSEQQRLEALKLVISVIGIFVGQAICNAFSEIAMTKASLAVKGSVIGIIHDKALTIGNNFQGSAVTLIGNDLLDIVDSVQCFYQMLLAALQLIVGMYLLASKLGWACLVPIALVLVSSKGSKQVAANLGPRQVLWSQATEARVSLTTSLLENIKIIKMMGLSEHMAAKINTTRGSELKSTIVFNQMFTLLNFITGMVKNMAPVLTLVVYAIQAKLRGQDGLDTNTAFTSIAIITYVTQPVNIVISMLPALLSSLTGFDRVQAYLLNPPHQDRRVLIGAGAGFSKYDDREDSPVQNRALAIEIQEASIRPAPDAELVLKGINVSIDQGSLVFCAGAVGTGKTTLAKAILGEISPDCGAVSVSSASIAYCAQSAWLMNGTVQQLICGPPGSGAVDQQWYQKVVYACDLKDDIQRMPQGDQTVIGSGGIVLSGGQRQRVALARAVYSKLSIMVLDDVLSALDAQTESRIVDRLLGENGLLRSIGVTVFLITHTTQHFPLADYIVVLGNDGRVSEQGTWEKLRAQSGYISKLILHEPDGKVQQTNADESDNGEIKTSAPDKPERSMDLVRQKGDPELYSYYFNSMGKLNAVIVMSAMAAMALFSVATQYWLKWWTDADGHWPQWLYMTVYILLALATWVTNVSWVYMLLVRLAPKSSMEIHQRLLRTVINAPLSFFTSADIGTTLTRFSQDLKQIDRTLPGAVAGTGLNVFRLLGQLFLLFAAQRYMGLTFPFLLLALYGIQSFYLHTTRQLRWLDMESASLVSNNFLDTIEGLTTIRAFGWEHAFATDNGRRVDTSQKPEYNLQYLQAWLHLAMDLIIAALALSLVLFTIPYRESLSGGEIGIALNVLLTASTTLLVTLDQWTRLEASLGVISRVRSFENDVAPENKPGESQEPPTTWPDKGVVQFTEIVAGYNSETTALSHISLRISPGEKIGICGRTGSGKSSLLLSVLRLIELSSGTILIDDLDLQTLPRETIRSRIITIPQDPLLMKSDTLRENLDPTGTITDEKIIATLEKVKLWSIFTSRGSSTESDAPSAIDNCLDAPLKDYPLSVGQQQLFSLARAMLMRSTRGKLVILDEATSNIDKETDGLIQELLRVEFQGYSVLTVAHRLDTILDSDKIVVLDQGKIVEAGPPQELLGRDQGAFKSLLGK</sequence>
<dbReference type="SUPFAM" id="SSF52540">
    <property type="entry name" value="P-loop containing nucleoside triphosphate hydrolases"/>
    <property type="match status" value="2"/>
</dbReference>
<dbReference type="GO" id="GO:0140359">
    <property type="term" value="F:ABC-type transporter activity"/>
    <property type="evidence" value="ECO:0007669"/>
    <property type="project" value="InterPro"/>
</dbReference>
<feature type="domain" description="ABC transmembrane type-1" evidence="11">
    <location>
        <begin position="862"/>
        <end position="1139"/>
    </location>
</feature>
<dbReference type="OMA" id="IKNIKMM"/>
<feature type="transmembrane region" description="Helical" evidence="9">
    <location>
        <begin position="106"/>
        <end position="128"/>
    </location>
</feature>
<feature type="domain" description="ABC transmembrane type-1" evidence="11">
    <location>
        <begin position="255"/>
        <end position="527"/>
    </location>
</feature>
<evidence type="ECO:0000256" key="4">
    <source>
        <dbReference type="ARBA" id="ARBA00022741"/>
    </source>
</evidence>
<dbReference type="SUPFAM" id="SSF90123">
    <property type="entry name" value="ABC transporter transmembrane region"/>
    <property type="match status" value="2"/>
</dbReference>
<evidence type="ECO:0000256" key="9">
    <source>
        <dbReference type="SAM" id="Phobius"/>
    </source>
</evidence>
<keyword evidence="2" id="KW-0813">Transport</keyword>
<dbReference type="SMART" id="SM00382">
    <property type="entry name" value="AAA"/>
    <property type="match status" value="2"/>
</dbReference>
<evidence type="ECO:0000256" key="6">
    <source>
        <dbReference type="ARBA" id="ARBA00022989"/>
    </source>
</evidence>
<evidence type="ECO:0000259" key="11">
    <source>
        <dbReference type="PROSITE" id="PS50929"/>
    </source>
</evidence>
<dbReference type="CDD" id="cd03244">
    <property type="entry name" value="ABCC_MRP_domain2"/>
    <property type="match status" value="1"/>
</dbReference>
<dbReference type="InterPro" id="IPR011527">
    <property type="entry name" value="ABC1_TM_dom"/>
</dbReference>
<feature type="domain" description="ABC transporter" evidence="10">
    <location>
        <begin position="1176"/>
        <end position="1423"/>
    </location>
</feature>
<keyword evidence="4" id="KW-0547">Nucleotide-binding</keyword>